<dbReference type="InterPro" id="IPR009964">
    <property type="entry name" value="DUF1491"/>
</dbReference>
<evidence type="ECO:0000313" key="2">
    <source>
        <dbReference type="Proteomes" id="UP000265366"/>
    </source>
</evidence>
<dbReference type="EMBL" id="QXFM01000010">
    <property type="protein sequence ID" value="RIV92320.1"/>
    <property type="molecule type" value="Genomic_DNA"/>
</dbReference>
<evidence type="ECO:0000313" key="1">
    <source>
        <dbReference type="EMBL" id="RIV92320.1"/>
    </source>
</evidence>
<dbReference type="RefSeq" id="WP_119591432.1">
    <property type="nucleotide sequence ID" value="NZ_QXFM01000010.1"/>
</dbReference>
<dbReference type="Gene3D" id="3.40.1530.20">
    <property type="entry name" value="Protein of unknown function (DUF1491)"/>
    <property type="match status" value="1"/>
</dbReference>
<protein>
    <submittedName>
        <fullName evidence="1">DUF1491 family protein</fullName>
    </submittedName>
</protein>
<proteinExistence type="predicted"/>
<dbReference type="AlphaFoldDB" id="A0A3A1PET0"/>
<gene>
    <name evidence="1" type="ORF">D2V17_01800</name>
</gene>
<dbReference type="Proteomes" id="UP000265366">
    <property type="component" value="Unassembled WGS sequence"/>
</dbReference>
<keyword evidence="2" id="KW-1185">Reference proteome</keyword>
<sequence length="108" mass="12311">MDTARIPAHLEVAGLLRAVEAQGGFGTVLAKGEHEAGTLLVICCDRGTNGCLFERMPQLDGTRKWTLSKQESHENPLEITEYWQRRKRQDHDLWVIELDHPEATRFLT</sequence>
<dbReference type="OrthoDB" id="9809136at2"/>
<accession>A0A3A1PET0</accession>
<organism evidence="1 2">
    <name type="scientific">Aurantiacibacter xanthus</name>
    <dbReference type="NCBI Taxonomy" id="1784712"/>
    <lineage>
        <taxon>Bacteria</taxon>
        <taxon>Pseudomonadati</taxon>
        <taxon>Pseudomonadota</taxon>
        <taxon>Alphaproteobacteria</taxon>
        <taxon>Sphingomonadales</taxon>
        <taxon>Erythrobacteraceae</taxon>
        <taxon>Aurantiacibacter</taxon>
    </lineage>
</organism>
<comment type="caution">
    <text evidence="1">The sequence shown here is derived from an EMBL/GenBank/DDBJ whole genome shotgun (WGS) entry which is preliminary data.</text>
</comment>
<name>A0A3A1PET0_9SPHN</name>
<reference evidence="1 2" key="1">
    <citation type="submission" date="2018-08" db="EMBL/GenBank/DDBJ databases">
        <title>Erythrobacter zhengii sp.nov., a bacterium isolated from deep-sea sediment.</title>
        <authorList>
            <person name="Fang C."/>
            <person name="Wu Y.-H."/>
            <person name="Sun C."/>
            <person name="Wang H."/>
            <person name="Cheng H."/>
            <person name="Meng F.-X."/>
            <person name="Wang C.-S."/>
            <person name="Xu X.-W."/>
        </authorList>
    </citation>
    <scope>NUCLEOTIDE SEQUENCE [LARGE SCALE GENOMIC DNA]</scope>
    <source>
        <strain evidence="1 2">CCTCC AB 2015396</strain>
    </source>
</reference>
<dbReference type="Pfam" id="PF07372">
    <property type="entry name" value="DUF1491"/>
    <property type="match status" value="1"/>
</dbReference>